<keyword evidence="2 5" id="KW-0812">Transmembrane</keyword>
<evidence type="ECO:0000256" key="7">
    <source>
        <dbReference type="SAM" id="Phobius"/>
    </source>
</evidence>
<reference evidence="8 9" key="1">
    <citation type="journal article" date="2010" name="Nature">
        <title>The Ectocarpus genome and the independent evolution of multicellularity in brown algae.</title>
        <authorList>
            <person name="Cock J.M."/>
            <person name="Sterck L."/>
            <person name="Rouze P."/>
            <person name="Scornet D."/>
            <person name="Allen A.E."/>
            <person name="Amoutzias G."/>
            <person name="Anthouard V."/>
            <person name="Artiguenave F."/>
            <person name="Aury J.M."/>
            <person name="Badger J.H."/>
            <person name="Beszteri B."/>
            <person name="Billiau K."/>
            <person name="Bonnet E."/>
            <person name="Bothwell J.H."/>
            <person name="Bowler C."/>
            <person name="Boyen C."/>
            <person name="Brownlee C."/>
            <person name="Carrano C.J."/>
            <person name="Charrier B."/>
            <person name="Cho G.Y."/>
            <person name="Coelho S.M."/>
            <person name="Collen J."/>
            <person name="Corre E."/>
            <person name="Da Silva C."/>
            <person name="Delage L."/>
            <person name="Delaroque N."/>
            <person name="Dittami S.M."/>
            <person name="Doulbeau S."/>
            <person name="Elias M."/>
            <person name="Farnham G."/>
            <person name="Gachon C.M."/>
            <person name="Gschloessl B."/>
            <person name="Heesch S."/>
            <person name="Jabbari K."/>
            <person name="Jubin C."/>
            <person name="Kawai H."/>
            <person name="Kimura K."/>
            <person name="Kloareg B."/>
            <person name="Kupper F.C."/>
            <person name="Lang D."/>
            <person name="Le Bail A."/>
            <person name="Leblanc C."/>
            <person name="Lerouge P."/>
            <person name="Lohr M."/>
            <person name="Lopez P.J."/>
            <person name="Martens C."/>
            <person name="Maumus F."/>
            <person name="Michel G."/>
            <person name="Miranda-Saavedra D."/>
            <person name="Morales J."/>
            <person name="Moreau H."/>
            <person name="Motomura T."/>
            <person name="Nagasato C."/>
            <person name="Napoli C.A."/>
            <person name="Nelson D.R."/>
            <person name="Nyvall-Collen P."/>
            <person name="Peters A.F."/>
            <person name="Pommier C."/>
            <person name="Potin P."/>
            <person name="Poulain J."/>
            <person name="Quesneville H."/>
            <person name="Read B."/>
            <person name="Rensing S.A."/>
            <person name="Ritter A."/>
            <person name="Rousvoal S."/>
            <person name="Samanta M."/>
            <person name="Samson G."/>
            <person name="Schroeder D.C."/>
            <person name="Segurens B."/>
            <person name="Strittmatter M."/>
            <person name="Tonon T."/>
            <person name="Tregear J.W."/>
            <person name="Valentin K."/>
            <person name="von Dassow P."/>
            <person name="Yamagishi T."/>
            <person name="Van de Peer Y."/>
            <person name="Wincker P."/>
        </authorList>
    </citation>
    <scope>NUCLEOTIDE SEQUENCE [LARGE SCALE GENOMIC DNA]</scope>
    <source>
        <strain evidence="9">Ec32 / CCAP1310/4</strain>
    </source>
</reference>
<sequence>MEALVNIAYDRISEDIILLYDAMRAYNEAPAPRPDISAVIAAIRGSLAKDSEKAMGHVWSRENSNEGGFSQRGEELDPDEDVYGSNDINSSPSERFGADDGGMVPMGKEPQLWEFARDVVTSLVSDLAVIPLWQVKVSAVAHRGRLPELWPFIGYRKAMMAIINEEGTSSLFRGWGPVCAAGLLRYFRRSKLLYTDYYWKTTHRVTTRFIMRSDSYSRHVNDPEVLAQTYEGFATRILWAGILHPFDLLATRMMTESRPEYATGTASVRHVLKQSGFAGLFLGVRSSILNVLLPFGNWYLLGVPFLIKTRRMLDGMDTVFRAGMGGSLDMVRAILKEEGLAGLFAGYRATLWGIGPAFLSLCGARLLVYVVLGSSRRTSEHRRRRNAHLRHLMTTSHREQQQQQAKLKSSAAK</sequence>
<dbReference type="Gene3D" id="1.50.40.10">
    <property type="entry name" value="Mitochondrial carrier domain"/>
    <property type="match status" value="2"/>
</dbReference>
<evidence type="ECO:0000313" key="8">
    <source>
        <dbReference type="EMBL" id="CBJ30792.1"/>
    </source>
</evidence>
<dbReference type="Proteomes" id="UP000002630">
    <property type="component" value="Linkage Group LG14"/>
</dbReference>
<feature type="repeat" description="Solcar" evidence="5">
    <location>
        <begin position="223"/>
        <end position="309"/>
    </location>
</feature>
<evidence type="ECO:0000313" key="9">
    <source>
        <dbReference type="Proteomes" id="UP000002630"/>
    </source>
</evidence>
<dbReference type="PANTHER" id="PTHR24089">
    <property type="entry name" value="SOLUTE CARRIER FAMILY 25"/>
    <property type="match status" value="1"/>
</dbReference>
<evidence type="ECO:0000256" key="2">
    <source>
        <dbReference type="ARBA" id="ARBA00022692"/>
    </source>
</evidence>
<dbReference type="SUPFAM" id="SSF103506">
    <property type="entry name" value="Mitochondrial carrier"/>
    <property type="match status" value="2"/>
</dbReference>
<feature type="transmembrane region" description="Helical" evidence="7">
    <location>
        <begin position="355"/>
        <end position="375"/>
    </location>
</feature>
<evidence type="ECO:0000256" key="3">
    <source>
        <dbReference type="ARBA" id="ARBA00022737"/>
    </source>
</evidence>
<comment type="subcellular location">
    <subcellularLocation>
        <location evidence="1">Membrane</location>
        <topology evidence="1">Multi-pass membrane protein</topology>
    </subcellularLocation>
</comment>
<feature type="region of interest" description="Disordered" evidence="6">
    <location>
        <begin position="54"/>
        <end position="101"/>
    </location>
</feature>
<evidence type="ECO:0000256" key="6">
    <source>
        <dbReference type="SAM" id="MobiDB-lite"/>
    </source>
</evidence>
<dbReference type="PROSITE" id="PS50920">
    <property type="entry name" value="SOLCAR"/>
    <property type="match status" value="1"/>
</dbReference>
<dbReference type="InterPro" id="IPR023395">
    <property type="entry name" value="MCP_dom_sf"/>
</dbReference>
<dbReference type="InterPro" id="IPR018108">
    <property type="entry name" value="MCP_transmembrane"/>
</dbReference>
<accession>D7FRK1</accession>
<keyword evidence="9" id="KW-1185">Reference proteome</keyword>
<keyword evidence="7" id="KW-1133">Transmembrane helix</keyword>
<evidence type="ECO:0000256" key="5">
    <source>
        <dbReference type="PROSITE-ProRule" id="PRU00282"/>
    </source>
</evidence>
<dbReference type="OrthoDB" id="186614at2759"/>
<evidence type="ECO:0000256" key="4">
    <source>
        <dbReference type="ARBA" id="ARBA00023136"/>
    </source>
</evidence>
<keyword evidence="4 5" id="KW-0472">Membrane</keyword>
<evidence type="ECO:0008006" key="10">
    <source>
        <dbReference type="Google" id="ProtNLM"/>
    </source>
</evidence>
<gene>
    <name evidence="8" type="ORF">Esi_0215_0040</name>
</gene>
<proteinExistence type="predicted"/>
<dbReference type="InParanoid" id="D7FRK1"/>
<organism evidence="8 9">
    <name type="scientific">Ectocarpus siliculosus</name>
    <name type="common">Brown alga</name>
    <name type="synonym">Conferva siliculosa</name>
    <dbReference type="NCBI Taxonomy" id="2880"/>
    <lineage>
        <taxon>Eukaryota</taxon>
        <taxon>Sar</taxon>
        <taxon>Stramenopiles</taxon>
        <taxon>Ochrophyta</taxon>
        <taxon>PX clade</taxon>
        <taxon>Phaeophyceae</taxon>
        <taxon>Ectocarpales</taxon>
        <taxon>Ectocarpaceae</taxon>
        <taxon>Ectocarpus</taxon>
    </lineage>
</organism>
<keyword evidence="3" id="KW-0677">Repeat</keyword>
<dbReference type="EMBL" id="FN648393">
    <property type="protein sequence ID" value="CBJ30792.1"/>
    <property type="molecule type" value="Genomic_DNA"/>
</dbReference>
<feature type="compositionally biased region" description="Basic and acidic residues" evidence="6">
    <location>
        <begin position="54"/>
        <end position="64"/>
    </location>
</feature>
<dbReference type="AlphaFoldDB" id="D7FRK1"/>
<evidence type="ECO:0000256" key="1">
    <source>
        <dbReference type="ARBA" id="ARBA00004141"/>
    </source>
</evidence>
<dbReference type="GO" id="GO:0016020">
    <property type="term" value="C:membrane"/>
    <property type="evidence" value="ECO:0007669"/>
    <property type="project" value="UniProtKB-SubCell"/>
</dbReference>
<protein>
    <recommendedName>
        <fullName evidence="10">Mitochondrial carrier protein</fullName>
    </recommendedName>
</protein>
<feature type="region of interest" description="Disordered" evidence="6">
    <location>
        <begin position="393"/>
        <end position="413"/>
    </location>
</feature>
<dbReference type="EMBL" id="FN649739">
    <property type="protein sequence ID" value="CBJ30792.1"/>
    <property type="molecule type" value="Genomic_DNA"/>
</dbReference>
<feature type="compositionally biased region" description="Low complexity" evidence="6">
    <location>
        <begin position="401"/>
        <end position="413"/>
    </location>
</feature>
<name>D7FRK1_ECTSI</name>